<dbReference type="EMBL" id="BAAAOA010000015">
    <property type="protein sequence ID" value="GAA1755428.1"/>
    <property type="molecule type" value="Genomic_DNA"/>
</dbReference>
<evidence type="ECO:0000313" key="5">
    <source>
        <dbReference type="Proteomes" id="UP001501204"/>
    </source>
</evidence>
<feature type="transmembrane region" description="Helical" evidence="2">
    <location>
        <begin position="265"/>
        <end position="283"/>
    </location>
</feature>
<keyword evidence="2" id="KW-1133">Transmembrane helix</keyword>
<feature type="transmembrane region" description="Helical" evidence="2">
    <location>
        <begin position="132"/>
        <end position="154"/>
    </location>
</feature>
<accession>A0ABN2KGG3</accession>
<feature type="domain" description="CAAX prenyl protease 2/Lysostaphin resistance protein A-like" evidence="3">
    <location>
        <begin position="142"/>
        <end position="243"/>
    </location>
</feature>
<feature type="transmembrane region" description="Helical" evidence="2">
    <location>
        <begin position="58"/>
        <end position="82"/>
    </location>
</feature>
<feature type="transmembrane region" description="Helical" evidence="2">
    <location>
        <begin position="228"/>
        <end position="245"/>
    </location>
</feature>
<dbReference type="Proteomes" id="UP001501204">
    <property type="component" value="Unassembled WGS sequence"/>
</dbReference>
<proteinExistence type="predicted"/>
<comment type="caution">
    <text evidence="4">The sequence shown here is derived from an EMBL/GenBank/DDBJ whole genome shotgun (WGS) entry which is preliminary data.</text>
</comment>
<keyword evidence="2" id="KW-0472">Membrane</keyword>
<feature type="transmembrane region" description="Helical" evidence="2">
    <location>
        <begin position="32"/>
        <end position="52"/>
    </location>
</feature>
<sequence>MSAAFRRESSTALPPDGGPVVRFVRRRPLVSFLLWAYTVGQVLPWSVVLTGLADRGWWLQGSVLVSTLLGLLLPALLITWITDGRDGLRALWRRTVTLRVGPGWYAAALILVPALTLTIGVLIGGTPADRSAGFLLTGLGAHFLLPLLITFVLINWWEEVAWMGFVQARLQDRQGALLAALTVAPLFALQHSSLVAGHSLMAGAVMLVLLAALAVPFRFALGWSYNRTGSLFLVGLLHAAGNATTGGDGFNAGYLRNLYPTDTNVTMAHLVAMFLLGLLVVFATRGRLGHRTSGAPPAERFEGVGAATPGTAEES</sequence>
<feature type="region of interest" description="Disordered" evidence="1">
    <location>
        <begin position="290"/>
        <end position="315"/>
    </location>
</feature>
<protein>
    <recommendedName>
        <fullName evidence="3">CAAX prenyl protease 2/Lysostaphin resistance protein A-like domain-containing protein</fullName>
    </recommendedName>
</protein>
<organism evidence="4 5">
    <name type="scientific">Kocuria aegyptia</name>
    <dbReference type="NCBI Taxonomy" id="330943"/>
    <lineage>
        <taxon>Bacteria</taxon>
        <taxon>Bacillati</taxon>
        <taxon>Actinomycetota</taxon>
        <taxon>Actinomycetes</taxon>
        <taxon>Micrococcales</taxon>
        <taxon>Micrococcaceae</taxon>
        <taxon>Kocuria</taxon>
    </lineage>
</organism>
<evidence type="ECO:0000313" key="4">
    <source>
        <dbReference type="EMBL" id="GAA1755428.1"/>
    </source>
</evidence>
<name>A0ABN2KGG3_9MICC</name>
<dbReference type="RefSeq" id="WP_344120929.1">
    <property type="nucleotide sequence ID" value="NZ_BAAAOA010000015.1"/>
</dbReference>
<keyword evidence="2" id="KW-0812">Transmembrane</keyword>
<evidence type="ECO:0000256" key="1">
    <source>
        <dbReference type="SAM" id="MobiDB-lite"/>
    </source>
</evidence>
<feature type="transmembrane region" description="Helical" evidence="2">
    <location>
        <begin position="200"/>
        <end position="221"/>
    </location>
</feature>
<reference evidence="4 5" key="1">
    <citation type="journal article" date="2019" name="Int. J. Syst. Evol. Microbiol.">
        <title>The Global Catalogue of Microorganisms (GCM) 10K type strain sequencing project: providing services to taxonomists for standard genome sequencing and annotation.</title>
        <authorList>
            <consortium name="The Broad Institute Genomics Platform"/>
            <consortium name="The Broad Institute Genome Sequencing Center for Infectious Disease"/>
            <person name="Wu L."/>
            <person name="Ma J."/>
        </authorList>
    </citation>
    <scope>NUCLEOTIDE SEQUENCE [LARGE SCALE GENOMIC DNA]</scope>
    <source>
        <strain evidence="4 5">JCM 14735</strain>
    </source>
</reference>
<feature type="transmembrane region" description="Helical" evidence="2">
    <location>
        <begin position="103"/>
        <end position="126"/>
    </location>
</feature>
<keyword evidence="5" id="KW-1185">Reference proteome</keyword>
<feature type="transmembrane region" description="Helical" evidence="2">
    <location>
        <begin position="175"/>
        <end position="194"/>
    </location>
</feature>
<dbReference type="InterPro" id="IPR003675">
    <property type="entry name" value="Rce1/LyrA-like_dom"/>
</dbReference>
<gene>
    <name evidence="4" type="ORF">GCM10009767_13420</name>
</gene>
<dbReference type="Pfam" id="PF02517">
    <property type="entry name" value="Rce1-like"/>
    <property type="match status" value="1"/>
</dbReference>
<evidence type="ECO:0000256" key="2">
    <source>
        <dbReference type="SAM" id="Phobius"/>
    </source>
</evidence>
<evidence type="ECO:0000259" key="3">
    <source>
        <dbReference type="Pfam" id="PF02517"/>
    </source>
</evidence>